<dbReference type="Proteomes" id="UP001140074">
    <property type="component" value="Unassembled WGS sequence"/>
</dbReference>
<organism evidence="1 2">
    <name type="scientific">Coemansia aciculifera</name>
    <dbReference type="NCBI Taxonomy" id="417176"/>
    <lineage>
        <taxon>Eukaryota</taxon>
        <taxon>Fungi</taxon>
        <taxon>Fungi incertae sedis</taxon>
        <taxon>Zoopagomycota</taxon>
        <taxon>Kickxellomycotina</taxon>
        <taxon>Kickxellomycetes</taxon>
        <taxon>Kickxellales</taxon>
        <taxon>Kickxellaceae</taxon>
        <taxon>Coemansia</taxon>
    </lineage>
</organism>
<accession>A0A9W8IGV9</accession>
<dbReference type="AlphaFoldDB" id="A0A9W8IGV9"/>
<reference evidence="1" key="1">
    <citation type="submission" date="2022-07" db="EMBL/GenBank/DDBJ databases">
        <title>Phylogenomic reconstructions and comparative analyses of Kickxellomycotina fungi.</title>
        <authorList>
            <person name="Reynolds N.K."/>
            <person name="Stajich J.E."/>
            <person name="Barry K."/>
            <person name="Grigoriev I.V."/>
            <person name="Crous P."/>
            <person name="Smith M.E."/>
        </authorList>
    </citation>
    <scope>NUCLEOTIDE SEQUENCE</scope>
    <source>
        <strain evidence="1">RSA 476</strain>
    </source>
</reference>
<protein>
    <submittedName>
        <fullName evidence="1">Uncharacterized protein</fullName>
    </submittedName>
</protein>
<keyword evidence="2" id="KW-1185">Reference proteome</keyword>
<name>A0A9W8IGV9_9FUNG</name>
<sequence length="134" mass="15882">MEHKVIVVYHKNSVITRVDSYVFNYHISLEAITSHMVCIRANEGLTEDWIYKDEFDRRFVNGSSECGPEAAKIPCITFNSQFFEYEHQRQAFVDQIRKLADEFCSEPYNGETYRYNSRDSMFEEYNEPAVYSML</sequence>
<dbReference type="EMBL" id="JANBUY010000241">
    <property type="protein sequence ID" value="KAJ2861183.1"/>
    <property type="molecule type" value="Genomic_DNA"/>
</dbReference>
<evidence type="ECO:0000313" key="2">
    <source>
        <dbReference type="Proteomes" id="UP001140074"/>
    </source>
</evidence>
<comment type="caution">
    <text evidence="1">The sequence shown here is derived from an EMBL/GenBank/DDBJ whole genome shotgun (WGS) entry which is preliminary data.</text>
</comment>
<proteinExistence type="predicted"/>
<gene>
    <name evidence="1" type="ORF">GGH94_005061</name>
</gene>
<evidence type="ECO:0000313" key="1">
    <source>
        <dbReference type="EMBL" id="KAJ2861183.1"/>
    </source>
</evidence>